<organism evidence="1 2">
    <name type="scientific">Puccinia sorghi</name>
    <dbReference type="NCBI Taxonomy" id="27349"/>
    <lineage>
        <taxon>Eukaryota</taxon>
        <taxon>Fungi</taxon>
        <taxon>Dikarya</taxon>
        <taxon>Basidiomycota</taxon>
        <taxon>Pucciniomycotina</taxon>
        <taxon>Pucciniomycetes</taxon>
        <taxon>Pucciniales</taxon>
        <taxon>Pucciniaceae</taxon>
        <taxon>Puccinia</taxon>
    </lineage>
</organism>
<dbReference type="Proteomes" id="UP000037035">
    <property type="component" value="Unassembled WGS sequence"/>
</dbReference>
<evidence type="ECO:0008006" key="3">
    <source>
        <dbReference type="Google" id="ProtNLM"/>
    </source>
</evidence>
<protein>
    <recommendedName>
        <fullName evidence="3">Retrovirus-related Pol polyprotein from transposon TNT 1-94</fullName>
    </recommendedName>
</protein>
<name>A0A0L6VGQ9_9BASI</name>
<reference evidence="1 2" key="1">
    <citation type="submission" date="2015-08" db="EMBL/GenBank/DDBJ databases">
        <title>Next Generation Sequencing and Analysis of the Genome of Puccinia sorghi L Schw, the Causal Agent of Maize Common Rust.</title>
        <authorList>
            <person name="Rochi L."/>
            <person name="Burguener G."/>
            <person name="Darino M."/>
            <person name="Turjanski A."/>
            <person name="Kreff E."/>
            <person name="Dieguez M.J."/>
            <person name="Sacco F."/>
        </authorList>
    </citation>
    <scope>NUCLEOTIDE SEQUENCE [LARGE SCALE GENOMIC DNA]</scope>
    <source>
        <strain evidence="1 2">RO10H11247</strain>
    </source>
</reference>
<comment type="caution">
    <text evidence="1">The sequence shown here is derived from an EMBL/GenBank/DDBJ whole genome shotgun (WGS) entry which is preliminary data.</text>
</comment>
<gene>
    <name evidence="1" type="ORF">VP01_163g7</name>
</gene>
<accession>A0A0L6VGQ9</accession>
<dbReference type="VEuPathDB" id="FungiDB:VP01_163g7"/>
<evidence type="ECO:0000313" key="1">
    <source>
        <dbReference type="EMBL" id="KNZ59933.1"/>
    </source>
</evidence>
<evidence type="ECO:0000313" key="2">
    <source>
        <dbReference type="Proteomes" id="UP000037035"/>
    </source>
</evidence>
<proteinExistence type="predicted"/>
<dbReference type="OrthoDB" id="913043at2759"/>
<dbReference type="EMBL" id="LAVV01006437">
    <property type="protein sequence ID" value="KNZ59933.1"/>
    <property type="molecule type" value="Genomic_DNA"/>
</dbReference>
<keyword evidence="2" id="KW-1185">Reference proteome</keyword>
<sequence>MDEIKATILKTTIKSIPMSTEENFSSWQTRITALFKLGGLKEKMMNGEPPLDDTDNTILCTIIIAKISPSNIVTLSNEDNVIDLWKAIMKRFISSEPSN</sequence>
<dbReference type="AlphaFoldDB" id="A0A0L6VGQ9"/>